<dbReference type="EMBL" id="LVYU01000025">
    <property type="protein sequence ID" value="KZB02773.1"/>
    <property type="molecule type" value="Genomic_DNA"/>
</dbReference>
<reference evidence="1" key="1">
    <citation type="submission" date="2016-03" db="EMBL/GenBank/DDBJ databases">
        <title>Microsymbionts genomes from the relict species Vavilovia formosa.</title>
        <authorList>
            <person name="Chirak E."/>
            <person name="Kimeklis A."/>
            <person name="Kopat V."/>
            <person name="Andronov E."/>
        </authorList>
    </citation>
    <scope>NUCLEOTIDE SEQUENCE [LARGE SCALE GENOMIC DNA]</scope>
    <source>
        <strain evidence="1">Vaf12</strain>
    </source>
</reference>
<protein>
    <submittedName>
        <fullName evidence="1">Uncharacterized protein</fullName>
    </submittedName>
</protein>
<sequence length="189" mass="20992">MKSQDIVILLKLVSLQEQEEHQEDEWLQLESQGGDPYSVRNLEASLGISKTEISQAIKRSISSGIATKDSQSGRPRPSRRNILEFILHGLRFVFPANAGAMQRGVPTAFAAPMLKDLLISGGNYIYVWPHPSGRDLGQSIDPLFKTVPEAVLRDARLYEYLALADAIRLGNQREVGVASEHLSSRLLQK</sequence>
<comment type="caution">
    <text evidence="1">The sequence shown here is derived from an EMBL/GenBank/DDBJ whole genome shotgun (WGS) entry which is preliminary data.</text>
</comment>
<evidence type="ECO:0000313" key="1">
    <source>
        <dbReference type="EMBL" id="KZB02773.1"/>
    </source>
</evidence>
<gene>
    <name evidence="1" type="ORF">A4A59_36355</name>
</gene>
<organism evidence="1">
    <name type="scientific">Rhizobium leguminosarum</name>
    <dbReference type="NCBI Taxonomy" id="384"/>
    <lineage>
        <taxon>Bacteria</taxon>
        <taxon>Pseudomonadati</taxon>
        <taxon>Pseudomonadota</taxon>
        <taxon>Alphaproteobacteria</taxon>
        <taxon>Hyphomicrobiales</taxon>
        <taxon>Rhizobiaceae</taxon>
        <taxon>Rhizobium/Agrobacterium group</taxon>
        <taxon>Rhizobium</taxon>
    </lineage>
</organism>
<dbReference type="RefSeq" id="WP_062940195.1">
    <property type="nucleotide sequence ID" value="NZ_CP171844.1"/>
</dbReference>
<accession>A0A154IQG1</accession>
<proteinExistence type="predicted"/>
<name>A0A154IQG1_RHILE</name>
<dbReference type="AlphaFoldDB" id="A0A154IQG1"/>